<comment type="caution">
    <text evidence="1">The sequence shown here is derived from an EMBL/GenBank/DDBJ whole genome shotgun (WGS) entry which is preliminary data.</text>
</comment>
<dbReference type="EMBL" id="SUTG01000006">
    <property type="protein sequence ID" value="MBE6512026.1"/>
    <property type="molecule type" value="Genomic_DNA"/>
</dbReference>
<dbReference type="Proteomes" id="UP000732619">
    <property type="component" value="Unassembled WGS sequence"/>
</dbReference>
<reference evidence="1" key="1">
    <citation type="submission" date="2019-04" db="EMBL/GenBank/DDBJ databases">
        <title>Evolution of Biomass-Degrading Anaerobic Consortia Revealed by Metagenomics.</title>
        <authorList>
            <person name="Peng X."/>
        </authorList>
    </citation>
    <scope>NUCLEOTIDE SEQUENCE</scope>
    <source>
        <strain evidence="1">SIG14</strain>
    </source>
</reference>
<gene>
    <name evidence="1" type="ORF">E7Z75_02585</name>
</gene>
<evidence type="ECO:0000313" key="2">
    <source>
        <dbReference type="Proteomes" id="UP000732619"/>
    </source>
</evidence>
<name>A0A8T3VVN6_METOL</name>
<sequence length="269" mass="28680">MKIDSRILAVLSALLVVAIAISSVGAVDNTSNGIDSANFAIDIPSGADFAEEATTNFNVGDLAMNMEVFANHGDNSNDVSTIVYLKDGSKDQSFISDVINDLKKDATILEENDKYFVLETKDANNWDFFNFDIGSDFDSIWNFASGIFSDDSDVNVTTEDADVEVSKDEGIHIVGDDNSTVSLSTKGLIVSDPNGDDVSISTDGVKVNDSNGENSVDANASFDGDIISNVDNADYSIIIESPENNQVIVLAGNDLELLKSLAETASFTN</sequence>
<organism evidence="1 2">
    <name type="scientific">Methanobrevibacter olleyae</name>
    <dbReference type="NCBI Taxonomy" id="294671"/>
    <lineage>
        <taxon>Archaea</taxon>
        <taxon>Methanobacteriati</taxon>
        <taxon>Methanobacteriota</taxon>
        <taxon>Methanomada group</taxon>
        <taxon>Methanobacteria</taxon>
        <taxon>Methanobacteriales</taxon>
        <taxon>Methanobacteriaceae</taxon>
        <taxon>Methanobrevibacter</taxon>
    </lineage>
</organism>
<proteinExistence type="predicted"/>
<dbReference type="AlphaFoldDB" id="A0A8T3VVN6"/>
<protein>
    <submittedName>
        <fullName evidence="1">Uncharacterized protein</fullName>
    </submittedName>
</protein>
<accession>A0A8T3VVN6</accession>
<evidence type="ECO:0000313" key="1">
    <source>
        <dbReference type="EMBL" id="MBE6512026.1"/>
    </source>
</evidence>